<organism evidence="2 3">
    <name type="scientific">Corallococcus llansteffanensis</name>
    <dbReference type="NCBI Taxonomy" id="2316731"/>
    <lineage>
        <taxon>Bacteria</taxon>
        <taxon>Pseudomonadati</taxon>
        <taxon>Myxococcota</taxon>
        <taxon>Myxococcia</taxon>
        <taxon>Myxococcales</taxon>
        <taxon>Cystobacterineae</taxon>
        <taxon>Myxococcaceae</taxon>
        <taxon>Corallococcus</taxon>
    </lineage>
</organism>
<keyword evidence="3" id="KW-1185">Reference proteome</keyword>
<comment type="caution">
    <text evidence="2">The sequence shown here is derived from an EMBL/GenBank/DDBJ whole genome shotgun (WGS) entry which is preliminary data.</text>
</comment>
<evidence type="ECO:0008006" key="4">
    <source>
        <dbReference type="Google" id="ProtNLM"/>
    </source>
</evidence>
<feature type="transmembrane region" description="Helical" evidence="1">
    <location>
        <begin position="88"/>
        <end position="108"/>
    </location>
</feature>
<dbReference type="EMBL" id="RAWB01000132">
    <property type="protein sequence ID" value="RKH59544.1"/>
    <property type="molecule type" value="Genomic_DNA"/>
</dbReference>
<feature type="transmembrane region" description="Helical" evidence="1">
    <location>
        <begin position="12"/>
        <end position="36"/>
    </location>
</feature>
<keyword evidence="1" id="KW-0472">Membrane</keyword>
<dbReference type="RefSeq" id="WP_120644034.1">
    <property type="nucleotide sequence ID" value="NZ_RAWB01000132.1"/>
</dbReference>
<evidence type="ECO:0000256" key="1">
    <source>
        <dbReference type="SAM" id="Phobius"/>
    </source>
</evidence>
<name>A0A3A8Q8E2_9BACT</name>
<protein>
    <recommendedName>
        <fullName evidence="4">DUF1772 domain-containing protein</fullName>
    </recommendedName>
</protein>
<keyword evidence="1" id="KW-1133">Transmembrane helix</keyword>
<sequence>MKRGDLLHLANACLLFLCTSMYLGTGWSLILFTFPIAPQLTVDNYYLQFVPQVQAATRFFTVMTAVMLLSAGILAWRERRSALRWYPLLVLLAVVVATLLTRIFIFPYNAEMAAGITSPERLAEVLGAWMRTNRIRVGLWSVQWLATLGYFVHRVLRAERPVVARSTRYGLSLPRRREAHA</sequence>
<proteinExistence type="predicted"/>
<dbReference type="AlphaFoldDB" id="A0A3A8Q8E2"/>
<keyword evidence="1" id="KW-0812">Transmembrane</keyword>
<accession>A0A3A8Q8E2</accession>
<feature type="transmembrane region" description="Helical" evidence="1">
    <location>
        <begin position="56"/>
        <end position="76"/>
    </location>
</feature>
<evidence type="ECO:0000313" key="2">
    <source>
        <dbReference type="EMBL" id="RKH59544.1"/>
    </source>
</evidence>
<gene>
    <name evidence="2" type="ORF">D7V93_14800</name>
</gene>
<reference evidence="3" key="1">
    <citation type="submission" date="2018-09" db="EMBL/GenBank/DDBJ databases">
        <authorList>
            <person name="Livingstone P.G."/>
            <person name="Whitworth D.E."/>
        </authorList>
    </citation>
    <scope>NUCLEOTIDE SEQUENCE [LARGE SCALE GENOMIC DNA]</scope>
    <source>
        <strain evidence="3">CA051B</strain>
    </source>
</reference>
<dbReference type="Proteomes" id="UP000272888">
    <property type="component" value="Unassembled WGS sequence"/>
</dbReference>
<evidence type="ECO:0000313" key="3">
    <source>
        <dbReference type="Proteomes" id="UP000272888"/>
    </source>
</evidence>